<organism evidence="1 2">
    <name type="scientific">Juglans regia</name>
    <name type="common">English walnut</name>
    <dbReference type="NCBI Taxonomy" id="51240"/>
    <lineage>
        <taxon>Eukaryota</taxon>
        <taxon>Viridiplantae</taxon>
        <taxon>Streptophyta</taxon>
        <taxon>Embryophyta</taxon>
        <taxon>Tracheophyta</taxon>
        <taxon>Spermatophyta</taxon>
        <taxon>Magnoliopsida</taxon>
        <taxon>eudicotyledons</taxon>
        <taxon>Gunneridae</taxon>
        <taxon>Pentapetalae</taxon>
        <taxon>rosids</taxon>
        <taxon>fabids</taxon>
        <taxon>Fagales</taxon>
        <taxon>Juglandaceae</taxon>
        <taxon>Juglans</taxon>
    </lineage>
</organism>
<sequence>MFYKIINYVDGGSCGNLGEVGGGGILRDNNGDVLGGFAHAYGDATNTIAECRALYDGLRLCRQLNLRDVLVESDSTVIVGWLASWICKYWFLWDFWEEVTSMVRELNARFRHIYGEANMVADVLAKQRAQGLTSDFFDSLPFKGVFGD</sequence>
<dbReference type="GO" id="GO:0004523">
    <property type="term" value="F:RNA-DNA hybrid ribonuclease activity"/>
    <property type="evidence" value="ECO:0007669"/>
    <property type="project" value="InterPro"/>
</dbReference>
<dbReference type="PANTHER" id="PTHR47723:SF19">
    <property type="entry name" value="POLYNUCLEOTIDYL TRANSFERASE, RIBONUCLEASE H-LIKE SUPERFAMILY PROTEIN"/>
    <property type="match status" value="1"/>
</dbReference>
<dbReference type="CDD" id="cd06222">
    <property type="entry name" value="RNase_H_like"/>
    <property type="match status" value="1"/>
</dbReference>
<dbReference type="GeneID" id="108989960"/>
<keyword evidence="1" id="KW-1185">Reference proteome</keyword>
<dbReference type="PROSITE" id="PS50879">
    <property type="entry name" value="RNASE_H_1"/>
    <property type="match status" value="1"/>
</dbReference>
<dbReference type="Pfam" id="PF13456">
    <property type="entry name" value="RVT_3"/>
    <property type="match status" value="1"/>
</dbReference>
<dbReference type="InterPro" id="IPR036397">
    <property type="entry name" value="RNaseH_sf"/>
</dbReference>
<dbReference type="Gene3D" id="3.30.420.10">
    <property type="entry name" value="Ribonuclease H-like superfamily/Ribonuclease H"/>
    <property type="match status" value="1"/>
</dbReference>
<dbReference type="AlphaFoldDB" id="A0A2I4EIS5"/>
<dbReference type="InterPro" id="IPR044730">
    <property type="entry name" value="RNase_H-like_dom_plant"/>
</dbReference>
<gene>
    <name evidence="2" type="primary">LOC108989960</name>
</gene>
<accession>A0A2I4EIS5</accession>
<evidence type="ECO:0000313" key="2">
    <source>
        <dbReference type="RefSeq" id="XP_018819294.1"/>
    </source>
</evidence>
<dbReference type="InterPro" id="IPR002156">
    <property type="entry name" value="RNaseH_domain"/>
</dbReference>
<dbReference type="GO" id="GO:0003676">
    <property type="term" value="F:nucleic acid binding"/>
    <property type="evidence" value="ECO:0007669"/>
    <property type="project" value="InterPro"/>
</dbReference>
<evidence type="ECO:0000313" key="1">
    <source>
        <dbReference type="Proteomes" id="UP000235220"/>
    </source>
</evidence>
<dbReference type="SUPFAM" id="SSF53098">
    <property type="entry name" value="Ribonuclease H-like"/>
    <property type="match status" value="1"/>
</dbReference>
<dbReference type="Gramene" id="Jr04_01010_p1">
    <property type="protein sequence ID" value="cds.Jr04_01010_p1"/>
    <property type="gene ID" value="Jr04_01010"/>
</dbReference>
<dbReference type="InterPro" id="IPR012337">
    <property type="entry name" value="RNaseH-like_sf"/>
</dbReference>
<dbReference type="PANTHER" id="PTHR47723">
    <property type="entry name" value="OS05G0353850 PROTEIN"/>
    <property type="match status" value="1"/>
</dbReference>
<dbReference type="InterPro" id="IPR053151">
    <property type="entry name" value="RNase_H-like"/>
</dbReference>
<protein>
    <submittedName>
        <fullName evidence="2">Ribonuclease H-like</fullName>
    </submittedName>
</protein>
<reference evidence="2" key="1">
    <citation type="submission" date="2025-08" db="UniProtKB">
        <authorList>
            <consortium name="RefSeq"/>
        </authorList>
    </citation>
    <scope>IDENTIFICATION</scope>
    <source>
        <tissue evidence="2">Leaves</tissue>
    </source>
</reference>
<dbReference type="RefSeq" id="XP_018819294.1">
    <property type="nucleotide sequence ID" value="XM_018963749.1"/>
</dbReference>
<dbReference type="KEGG" id="jre:108989960"/>
<dbReference type="Proteomes" id="UP000235220">
    <property type="component" value="Chromosome 4"/>
</dbReference>
<proteinExistence type="predicted"/>
<name>A0A2I4EIS5_JUGRE</name>
<dbReference type="OrthoDB" id="957938at2759"/>